<organism evidence="1 2">
    <name type="scientific">Nelumbo nucifera</name>
    <name type="common">Sacred lotus</name>
    <dbReference type="NCBI Taxonomy" id="4432"/>
    <lineage>
        <taxon>Eukaryota</taxon>
        <taxon>Viridiplantae</taxon>
        <taxon>Streptophyta</taxon>
        <taxon>Embryophyta</taxon>
        <taxon>Tracheophyta</taxon>
        <taxon>Spermatophyta</taxon>
        <taxon>Magnoliopsida</taxon>
        <taxon>Proteales</taxon>
        <taxon>Nelumbonaceae</taxon>
        <taxon>Nelumbo</taxon>
    </lineage>
</organism>
<protein>
    <submittedName>
        <fullName evidence="1">Uncharacterized protein</fullName>
    </submittedName>
</protein>
<accession>A0A822XTR4</accession>
<keyword evidence="2" id="KW-1185">Reference proteome</keyword>
<gene>
    <name evidence="1" type="ORF">HUJ06_026478</name>
</gene>
<proteinExistence type="predicted"/>
<sequence>MCWDSVVMVVVDNRMWTVEVEATVEEDGGAGSQCPNTTAYLLRLWCASAQVKFERRWKTLSQQRNKIAGTFYNLNLLLYVKYARALMLTWRPATGSARICVGYPDPTK</sequence>
<name>A0A822XTR4_NELNU</name>
<dbReference type="AlphaFoldDB" id="A0A822XTR4"/>
<dbReference type="Proteomes" id="UP000607653">
    <property type="component" value="Unassembled WGS sequence"/>
</dbReference>
<reference evidence="1 2" key="1">
    <citation type="journal article" date="2020" name="Mol. Biol. Evol.">
        <title>Distinct Expression and Methylation Patterns for Genes with Different Fates following a Single Whole-Genome Duplication in Flowering Plants.</title>
        <authorList>
            <person name="Shi T."/>
            <person name="Rahmani R.S."/>
            <person name="Gugger P.F."/>
            <person name="Wang M."/>
            <person name="Li H."/>
            <person name="Zhang Y."/>
            <person name="Li Z."/>
            <person name="Wang Q."/>
            <person name="Van de Peer Y."/>
            <person name="Marchal K."/>
            <person name="Chen J."/>
        </authorList>
    </citation>
    <scope>NUCLEOTIDE SEQUENCE [LARGE SCALE GENOMIC DNA]</scope>
    <source>
        <tissue evidence="1">Leaf</tissue>
    </source>
</reference>
<comment type="caution">
    <text evidence="1">The sequence shown here is derived from an EMBL/GenBank/DDBJ whole genome shotgun (WGS) entry which is preliminary data.</text>
</comment>
<evidence type="ECO:0000313" key="1">
    <source>
        <dbReference type="EMBL" id="DAD25014.1"/>
    </source>
</evidence>
<evidence type="ECO:0000313" key="2">
    <source>
        <dbReference type="Proteomes" id="UP000607653"/>
    </source>
</evidence>
<dbReference type="EMBL" id="DUZY01000001">
    <property type="protein sequence ID" value="DAD25014.1"/>
    <property type="molecule type" value="Genomic_DNA"/>
</dbReference>